<feature type="transmembrane region" description="Helical" evidence="2">
    <location>
        <begin position="53"/>
        <end position="73"/>
    </location>
</feature>
<reference evidence="4" key="1">
    <citation type="journal article" date="2019" name="Int. J. Syst. Evol. Microbiol.">
        <title>The Global Catalogue of Microorganisms (GCM) 10K type strain sequencing project: providing services to taxonomists for standard genome sequencing and annotation.</title>
        <authorList>
            <consortium name="The Broad Institute Genomics Platform"/>
            <consortium name="The Broad Institute Genome Sequencing Center for Infectious Disease"/>
            <person name="Wu L."/>
            <person name="Ma J."/>
        </authorList>
    </citation>
    <scope>NUCLEOTIDE SEQUENCE [LARGE SCALE GENOMIC DNA]</scope>
    <source>
        <strain evidence="4">JCM 18302</strain>
    </source>
</reference>
<feature type="transmembrane region" description="Helical" evidence="2">
    <location>
        <begin position="93"/>
        <end position="111"/>
    </location>
</feature>
<feature type="region of interest" description="Disordered" evidence="1">
    <location>
        <begin position="115"/>
        <end position="160"/>
    </location>
</feature>
<dbReference type="InterPro" id="IPR045713">
    <property type="entry name" value="DUF6069"/>
</dbReference>
<proteinExistence type="predicted"/>
<dbReference type="EMBL" id="BAABJO010000003">
    <property type="protein sequence ID" value="GAA5113512.1"/>
    <property type="molecule type" value="Genomic_DNA"/>
</dbReference>
<dbReference type="Pfam" id="PF19545">
    <property type="entry name" value="DUF6069"/>
    <property type="match status" value="1"/>
</dbReference>
<organism evidence="3 4">
    <name type="scientific">Pseudonocardia adelaidensis</name>
    <dbReference type="NCBI Taxonomy" id="648754"/>
    <lineage>
        <taxon>Bacteria</taxon>
        <taxon>Bacillati</taxon>
        <taxon>Actinomycetota</taxon>
        <taxon>Actinomycetes</taxon>
        <taxon>Pseudonocardiales</taxon>
        <taxon>Pseudonocardiaceae</taxon>
        <taxon>Pseudonocardia</taxon>
    </lineage>
</organism>
<name>A0ABP9NAW8_9PSEU</name>
<gene>
    <name evidence="3" type="ORF">GCM10023320_09220</name>
</gene>
<protein>
    <submittedName>
        <fullName evidence="3">Uncharacterized protein</fullName>
    </submittedName>
</protein>
<sequence>MNPAERRSEPRLVVDSGRLWSGGAATAVVVALVALVGVLIGDGALDLDMTEPPLLPVGGSFAVSYAITGAVLALAPTGLAHLLAVTAPRPRSFFARIVGLATVVAVVLPLTRGIRSPGESRPPSSTSSSGCASSASSRPSWRGRRGARGAAGAGVTRAPR</sequence>
<accession>A0ABP9NAW8</accession>
<keyword evidence="2" id="KW-1133">Transmembrane helix</keyword>
<feature type="compositionally biased region" description="Low complexity" evidence="1">
    <location>
        <begin position="115"/>
        <end position="140"/>
    </location>
</feature>
<keyword evidence="2" id="KW-0812">Transmembrane</keyword>
<evidence type="ECO:0000256" key="1">
    <source>
        <dbReference type="SAM" id="MobiDB-lite"/>
    </source>
</evidence>
<keyword evidence="2" id="KW-0472">Membrane</keyword>
<comment type="caution">
    <text evidence="3">The sequence shown here is derived from an EMBL/GenBank/DDBJ whole genome shotgun (WGS) entry which is preliminary data.</text>
</comment>
<feature type="transmembrane region" description="Helical" evidence="2">
    <location>
        <begin position="20"/>
        <end position="41"/>
    </location>
</feature>
<evidence type="ECO:0000313" key="3">
    <source>
        <dbReference type="EMBL" id="GAA5113512.1"/>
    </source>
</evidence>
<dbReference type="RefSeq" id="WP_345603490.1">
    <property type="nucleotide sequence ID" value="NZ_BAABJO010000003.1"/>
</dbReference>
<evidence type="ECO:0000256" key="2">
    <source>
        <dbReference type="SAM" id="Phobius"/>
    </source>
</evidence>
<dbReference type="Proteomes" id="UP001500804">
    <property type="component" value="Unassembled WGS sequence"/>
</dbReference>
<keyword evidence="4" id="KW-1185">Reference proteome</keyword>
<feature type="compositionally biased region" description="Low complexity" evidence="1">
    <location>
        <begin position="148"/>
        <end position="160"/>
    </location>
</feature>
<evidence type="ECO:0000313" key="4">
    <source>
        <dbReference type="Proteomes" id="UP001500804"/>
    </source>
</evidence>